<keyword evidence="2" id="KW-1185">Reference proteome</keyword>
<sequence length="226" mass="25650">MALDYVAKTLHPIRVAVWGEEAMGFLGVPTILNSYMLVPSEADFDSAVKKLTDANFLLAPWSYGSIDPEVLAKRSEITQRVHRKAIPQYQMLDAHSARFHLPTSNFHPEKVVLLRSSYVEMRPPTDTLSLQQFTCHENLYYPDKLILLESFIKALLKDSMNIWRSLLGCWAISYVYCTLMVDDDVLDSCEDAKVREWFNEAIKRGKGGLDRTTCTKRAIRGPSSAS</sequence>
<evidence type="ECO:0000313" key="2">
    <source>
        <dbReference type="Proteomes" id="UP000243515"/>
    </source>
</evidence>
<gene>
    <name evidence="1" type="ORF">Egran_02342</name>
</gene>
<dbReference type="EMBL" id="NPHW01003256">
    <property type="protein sequence ID" value="OXV09895.1"/>
    <property type="molecule type" value="Genomic_DNA"/>
</dbReference>
<dbReference type="OrthoDB" id="3700556at2759"/>
<dbReference type="Proteomes" id="UP000243515">
    <property type="component" value="Unassembled WGS sequence"/>
</dbReference>
<name>A0A232M0F9_9EURO</name>
<proteinExistence type="predicted"/>
<evidence type="ECO:0000313" key="1">
    <source>
        <dbReference type="EMBL" id="OXV09895.1"/>
    </source>
</evidence>
<comment type="caution">
    <text evidence="1">The sequence shown here is derived from an EMBL/GenBank/DDBJ whole genome shotgun (WGS) entry which is preliminary data.</text>
</comment>
<reference evidence="1 2" key="1">
    <citation type="journal article" date="2015" name="Environ. Microbiol.">
        <title>Metagenome sequence of Elaphomyces granulatus from sporocarp tissue reveals Ascomycota ectomycorrhizal fingerprints of genome expansion and a Proteobacteria-rich microbiome.</title>
        <authorList>
            <person name="Quandt C.A."/>
            <person name="Kohler A."/>
            <person name="Hesse C.N."/>
            <person name="Sharpton T.J."/>
            <person name="Martin F."/>
            <person name="Spatafora J.W."/>
        </authorList>
    </citation>
    <scope>NUCLEOTIDE SEQUENCE [LARGE SCALE GENOMIC DNA]</scope>
    <source>
        <strain evidence="1 2">OSC145934</strain>
    </source>
</reference>
<organism evidence="1 2">
    <name type="scientific">Elaphomyces granulatus</name>
    <dbReference type="NCBI Taxonomy" id="519963"/>
    <lineage>
        <taxon>Eukaryota</taxon>
        <taxon>Fungi</taxon>
        <taxon>Dikarya</taxon>
        <taxon>Ascomycota</taxon>
        <taxon>Pezizomycotina</taxon>
        <taxon>Eurotiomycetes</taxon>
        <taxon>Eurotiomycetidae</taxon>
        <taxon>Eurotiales</taxon>
        <taxon>Elaphomycetaceae</taxon>
        <taxon>Elaphomyces</taxon>
    </lineage>
</organism>
<accession>A0A232M0F9</accession>
<protein>
    <submittedName>
        <fullName evidence="1">Uncharacterized protein</fullName>
    </submittedName>
</protein>
<dbReference type="AlphaFoldDB" id="A0A232M0F9"/>